<proteinExistence type="predicted"/>
<feature type="region of interest" description="Disordered" evidence="1">
    <location>
        <begin position="1"/>
        <end position="21"/>
    </location>
</feature>
<dbReference type="AlphaFoldDB" id="A0A8X7U2Y0"/>
<dbReference type="EMBL" id="JAAMPC010000014">
    <property type="protein sequence ID" value="KAG2262366.1"/>
    <property type="molecule type" value="Genomic_DNA"/>
</dbReference>
<evidence type="ECO:0000256" key="1">
    <source>
        <dbReference type="SAM" id="MobiDB-lite"/>
    </source>
</evidence>
<keyword evidence="3" id="KW-1185">Reference proteome</keyword>
<evidence type="ECO:0000313" key="3">
    <source>
        <dbReference type="Proteomes" id="UP000886595"/>
    </source>
</evidence>
<gene>
    <name evidence="2" type="ORF">Bca52824_069445</name>
</gene>
<accession>A0A8X7U2Y0</accession>
<sequence>MFDSSKPIRRQGGSDGSPGVYSAEYEGNLSGVNKGIADCGCTLVRTEGVDARWKGLTPFAFRLT</sequence>
<organism evidence="2 3">
    <name type="scientific">Brassica carinata</name>
    <name type="common">Ethiopian mustard</name>
    <name type="synonym">Abyssinian cabbage</name>
    <dbReference type="NCBI Taxonomy" id="52824"/>
    <lineage>
        <taxon>Eukaryota</taxon>
        <taxon>Viridiplantae</taxon>
        <taxon>Streptophyta</taxon>
        <taxon>Embryophyta</taxon>
        <taxon>Tracheophyta</taxon>
        <taxon>Spermatophyta</taxon>
        <taxon>Magnoliopsida</taxon>
        <taxon>eudicotyledons</taxon>
        <taxon>Gunneridae</taxon>
        <taxon>Pentapetalae</taxon>
        <taxon>rosids</taxon>
        <taxon>malvids</taxon>
        <taxon>Brassicales</taxon>
        <taxon>Brassicaceae</taxon>
        <taxon>Brassiceae</taxon>
        <taxon>Brassica</taxon>
    </lineage>
</organism>
<dbReference type="OrthoDB" id="1924968at2759"/>
<reference evidence="2 3" key="1">
    <citation type="submission" date="2020-02" db="EMBL/GenBank/DDBJ databases">
        <authorList>
            <person name="Ma Q."/>
            <person name="Huang Y."/>
            <person name="Song X."/>
            <person name="Pei D."/>
        </authorList>
    </citation>
    <scope>NUCLEOTIDE SEQUENCE [LARGE SCALE GENOMIC DNA]</scope>
    <source>
        <strain evidence="2">Sxm20200214</strain>
        <tissue evidence="2">Leaf</tissue>
    </source>
</reference>
<protein>
    <submittedName>
        <fullName evidence="2">Uncharacterized protein</fullName>
    </submittedName>
</protein>
<name>A0A8X7U2Y0_BRACI</name>
<dbReference type="Proteomes" id="UP000886595">
    <property type="component" value="Unassembled WGS sequence"/>
</dbReference>
<comment type="caution">
    <text evidence="2">The sequence shown here is derived from an EMBL/GenBank/DDBJ whole genome shotgun (WGS) entry which is preliminary data.</text>
</comment>
<evidence type="ECO:0000313" key="2">
    <source>
        <dbReference type="EMBL" id="KAG2262366.1"/>
    </source>
</evidence>